<dbReference type="SUPFAM" id="SSF56112">
    <property type="entry name" value="Protein kinase-like (PK-like)"/>
    <property type="match status" value="1"/>
</dbReference>
<name>A0AAW1VRS3_RUBAR</name>
<dbReference type="InterPro" id="IPR017441">
    <property type="entry name" value="Protein_kinase_ATP_BS"/>
</dbReference>
<keyword evidence="4" id="KW-0547">Nucleotide-binding</keyword>
<dbReference type="EC" id="2.3.2.27" evidence="2"/>
<dbReference type="InterPro" id="IPR013083">
    <property type="entry name" value="Znf_RING/FYVE/PHD"/>
</dbReference>
<dbReference type="Pfam" id="PF00069">
    <property type="entry name" value="Pkinase"/>
    <property type="match status" value="1"/>
</dbReference>
<evidence type="ECO:0000313" key="7">
    <source>
        <dbReference type="EMBL" id="KAK9910415.1"/>
    </source>
</evidence>
<dbReference type="InterPro" id="IPR001245">
    <property type="entry name" value="Ser-Thr/Tyr_kinase_cat_dom"/>
</dbReference>
<dbReference type="PROSITE" id="PS51354">
    <property type="entry name" value="GLUTAREDOXIN_2"/>
    <property type="match status" value="1"/>
</dbReference>
<accession>A0AAW1VRS3</accession>
<evidence type="ECO:0000256" key="4">
    <source>
        <dbReference type="PROSITE-ProRule" id="PRU10141"/>
    </source>
</evidence>
<feature type="domain" description="Protein kinase" evidence="6">
    <location>
        <begin position="201"/>
        <end position="422"/>
    </location>
</feature>
<dbReference type="EMBL" id="JBEDUW010000007">
    <property type="protein sequence ID" value="KAK9910415.1"/>
    <property type="molecule type" value="Genomic_DNA"/>
</dbReference>
<gene>
    <name evidence="7" type="ORF">M0R45_034378</name>
</gene>
<dbReference type="GO" id="GO:0004672">
    <property type="term" value="F:protein kinase activity"/>
    <property type="evidence" value="ECO:0007669"/>
    <property type="project" value="InterPro"/>
</dbReference>
<keyword evidence="3" id="KW-0833">Ubl conjugation pathway</keyword>
<dbReference type="Proteomes" id="UP001457282">
    <property type="component" value="Unassembled WGS sequence"/>
</dbReference>
<dbReference type="PROSITE" id="PS00107">
    <property type="entry name" value="PROTEIN_KINASE_ATP"/>
    <property type="match status" value="1"/>
</dbReference>
<protein>
    <recommendedName>
        <fullName evidence="2">RING-type E3 ubiquitin transferase</fullName>
        <ecNumber evidence="2">2.3.2.27</ecNumber>
    </recommendedName>
</protein>
<keyword evidence="4" id="KW-0067">ATP-binding</keyword>
<dbReference type="InterPro" id="IPR036249">
    <property type="entry name" value="Thioredoxin-like_sf"/>
</dbReference>
<dbReference type="AlphaFoldDB" id="A0AAW1VRS3"/>
<dbReference type="InterPro" id="IPR051348">
    <property type="entry name" value="U-box_ubiquitin_ligases"/>
</dbReference>
<evidence type="ECO:0000259" key="6">
    <source>
        <dbReference type="PROSITE" id="PS50011"/>
    </source>
</evidence>
<dbReference type="Gene3D" id="3.30.40.10">
    <property type="entry name" value="Zinc/RING finger domain, C3HC4 (zinc finger)"/>
    <property type="match status" value="1"/>
</dbReference>
<evidence type="ECO:0000256" key="5">
    <source>
        <dbReference type="SAM" id="Coils"/>
    </source>
</evidence>
<proteinExistence type="predicted"/>
<comment type="catalytic activity">
    <reaction evidence="1">
        <text>S-ubiquitinyl-[E2 ubiquitin-conjugating enzyme]-L-cysteine + [acceptor protein]-L-lysine = [E2 ubiquitin-conjugating enzyme]-L-cysteine + N(6)-ubiquitinyl-[acceptor protein]-L-lysine.</text>
        <dbReference type="EC" id="2.3.2.27"/>
    </reaction>
</comment>
<dbReference type="SUPFAM" id="SSF52833">
    <property type="entry name" value="Thioredoxin-like"/>
    <property type="match status" value="1"/>
</dbReference>
<reference evidence="7 8" key="1">
    <citation type="journal article" date="2023" name="G3 (Bethesda)">
        <title>A chromosome-length genome assembly and annotation of blackberry (Rubus argutus, cv. 'Hillquist').</title>
        <authorList>
            <person name="Bruna T."/>
            <person name="Aryal R."/>
            <person name="Dudchenko O."/>
            <person name="Sargent D.J."/>
            <person name="Mead D."/>
            <person name="Buti M."/>
            <person name="Cavallini A."/>
            <person name="Hytonen T."/>
            <person name="Andres J."/>
            <person name="Pham M."/>
            <person name="Weisz D."/>
            <person name="Mascagni F."/>
            <person name="Usai G."/>
            <person name="Natali L."/>
            <person name="Bassil N."/>
            <person name="Fernandez G.E."/>
            <person name="Lomsadze A."/>
            <person name="Armour M."/>
            <person name="Olukolu B."/>
            <person name="Poorten T."/>
            <person name="Britton C."/>
            <person name="Davik J."/>
            <person name="Ashrafi H."/>
            <person name="Aiden E.L."/>
            <person name="Borodovsky M."/>
            <person name="Worthington M."/>
        </authorList>
    </citation>
    <scope>NUCLEOTIDE SEQUENCE [LARGE SCALE GENOMIC DNA]</scope>
    <source>
        <strain evidence="7">PI 553951</strain>
    </source>
</reference>
<feature type="binding site" evidence="4">
    <location>
        <position position="228"/>
    </location>
    <ligand>
        <name>ATP</name>
        <dbReference type="ChEBI" id="CHEBI:30616"/>
    </ligand>
</feature>
<dbReference type="Gene3D" id="1.10.510.10">
    <property type="entry name" value="Transferase(Phosphotransferase) domain 1"/>
    <property type="match status" value="1"/>
</dbReference>
<dbReference type="GO" id="GO:0061630">
    <property type="term" value="F:ubiquitin protein ligase activity"/>
    <property type="evidence" value="ECO:0007669"/>
    <property type="project" value="UniProtKB-EC"/>
</dbReference>
<feature type="coiled-coil region" evidence="5">
    <location>
        <begin position="150"/>
        <end position="177"/>
    </location>
</feature>
<dbReference type="Gene3D" id="3.30.200.20">
    <property type="entry name" value="Phosphorylase Kinase, domain 1"/>
    <property type="match status" value="1"/>
</dbReference>
<dbReference type="PANTHER" id="PTHR45647:SF100">
    <property type="entry name" value="U-BOX DOMAIN-CONTAINING PROTEIN 33"/>
    <property type="match status" value="1"/>
</dbReference>
<evidence type="ECO:0000256" key="1">
    <source>
        <dbReference type="ARBA" id="ARBA00000900"/>
    </source>
</evidence>
<comment type="caution">
    <text evidence="7">The sequence shown here is derived from an EMBL/GenBank/DDBJ whole genome shotgun (WGS) entry which is preliminary data.</text>
</comment>
<dbReference type="PANTHER" id="PTHR45647">
    <property type="entry name" value="OS02G0152300 PROTEIN"/>
    <property type="match status" value="1"/>
</dbReference>
<dbReference type="Gene3D" id="3.40.30.10">
    <property type="entry name" value="Glutaredoxin"/>
    <property type="match status" value="1"/>
</dbReference>
<organism evidence="7 8">
    <name type="scientific">Rubus argutus</name>
    <name type="common">Southern blackberry</name>
    <dbReference type="NCBI Taxonomy" id="59490"/>
    <lineage>
        <taxon>Eukaryota</taxon>
        <taxon>Viridiplantae</taxon>
        <taxon>Streptophyta</taxon>
        <taxon>Embryophyta</taxon>
        <taxon>Tracheophyta</taxon>
        <taxon>Spermatophyta</taxon>
        <taxon>Magnoliopsida</taxon>
        <taxon>eudicotyledons</taxon>
        <taxon>Gunneridae</taxon>
        <taxon>Pentapetalae</taxon>
        <taxon>rosids</taxon>
        <taxon>fabids</taxon>
        <taxon>Rosales</taxon>
        <taxon>Rosaceae</taxon>
        <taxon>Rosoideae</taxon>
        <taxon>Rosoideae incertae sedis</taxon>
        <taxon>Rubus</taxon>
    </lineage>
</organism>
<evidence type="ECO:0000256" key="3">
    <source>
        <dbReference type="ARBA" id="ARBA00022786"/>
    </source>
</evidence>
<dbReference type="InterPro" id="IPR000719">
    <property type="entry name" value="Prot_kinase_dom"/>
</dbReference>
<dbReference type="GO" id="GO:0005524">
    <property type="term" value="F:ATP binding"/>
    <property type="evidence" value="ECO:0007669"/>
    <property type="project" value="UniProtKB-UniRule"/>
</dbReference>
<keyword evidence="5" id="KW-0175">Coiled coil</keyword>
<keyword evidence="8" id="KW-1185">Reference proteome</keyword>
<dbReference type="InterPro" id="IPR011009">
    <property type="entry name" value="Kinase-like_dom_sf"/>
</dbReference>
<dbReference type="PROSITE" id="PS50011">
    <property type="entry name" value="PROTEIN_KINASE_DOM"/>
    <property type="match status" value="1"/>
</dbReference>
<dbReference type="Pfam" id="PF07714">
    <property type="entry name" value="PK_Tyr_Ser-Thr"/>
    <property type="match status" value="1"/>
</dbReference>
<evidence type="ECO:0000313" key="8">
    <source>
        <dbReference type="Proteomes" id="UP001457282"/>
    </source>
</evidence>
<evidence type="ECO:0000256" key="2">
    <source>
        <dbReference type="ARBA" id="ARBA00012483"/>
    </source>
</evidence>
<sequence>MKGKGREATVPQLFVKGRYVGGSKEVLKMVEEARLGQILEGLPRKEPASDLWLCLEVTEYESDTITKIVKAISDIFDKTKHVVSLEAHSFRSSPPPLPKGNPSINIQNSYSNGRDRSIVIKNPLDDLERIGGGDKLALYTTTLTAVRRTFEACNQLHVELENALREEEELRKRQGEASSTHIPRFFSVFSFPEIEEATQNFDPSLKIGEGGYGTIFKGFLRHTEVAIKMLNAHSLQGPSEFQQEVAILSKLRHSNLVTLIGSSNNTTLYCKTNPKGTFAYMDPEFLSSGERTPKSDVYAFGIILLQLLTGRRPLGITKEVQYALDSGKLKTVLDTSAGDWPFVRAEQWARLALRCCEMSRKCRADLVSDVWRVLDPMRTSCGSSSSFRLGTEEHFQPQVPSYFICPIFQEVMQDPHDWLQQH</sequence>